<dbReference type="InterPro" id="IPR017850">
    <property type="entry name" value="Alkaline_phosphatase_core_sf"/>
</dbReference>
<evidence type="ECO:0000256" key="4">
    <source>
        <dbReference type="ARBA" id="ARBA00005524"/>
    </source>
</evidence>
<dbReference type="Gene3D" id="3.30.70.2130">
    <property type="entry name" value="Metalloenzyme domain"/>
    <property type="match status" value="1"/>
</dbReference>
<dbReference type="SUPFAM" id="SSF53649">
    <property type="entry name" value="Alkaline phosphatase-like"/>
    <property type="match status" value="1"/>
</dbReference>
<comment type="catalytic activity">
    <reaction evidence="1">
        <text>(2R)-2-phosphoglycerate = (2R)-3-phosphoglycerate</text>
        <dbReference type="Rhea" id="RHEA:15901"/>
        <dbReference type="ChEBI" id="CHEBI:58272"/>
        <dbReference type="ChEBI" id="CHEBI:58289"/>
        <dbReference type="EC" id="5.4.2.12"/>
    </reaction>
</comment>
<dbReference type="AlphaFoldDB" id="E0SRN4"/>
<dbReference type="BioCyc" id="IAGG583356:GHAH-475-MONOMER"/>
<reference evidence="7 8" key="1">
    <citation type="journal article" date="2010" name="Stand. Genomic Sci.">
        <title>Complete genome sequence of Ignisphaera aggregans type strain (AQ1.S1).</title>
        <authorList>
            <person name="Goker M."/>
            <person name="Held B."/>
            <person name="Lapidus A."/>
            <person name="Nolan M."/>
            <person name="Spring S."/>
            <person name="Yasawong M."/>
            <person name="Lucas S."/>
            <person name="Glavina Del Rio T."/>
            <person name="Tice H."/>
            <person name="Cheng J.F."/>
            <person name="Goodwin L."/>
            <person name="Tapia R."/>
            <person name="Pitluck S."/>
            <person name="Liolios K."/>
            <person name="Ivanova N."/>
            <person name="Mavromatis K."/>
            <person name="Mikhailova N."/>
            <person name="Pati A."/>
            <person name="Chen A."/>
            <person name="Palaniappan K."/>
            <person name="Brambilla E."/>
            <person name="Land M."/>
            <person name="Hauser L."/>
            <person name="Chang Y.J."/>
            <person name="Jeffries C.D."/>
            <person name="Brettin T."/>
            <person name="Detter J.C."/>
            <person name="Han C."/>
            <person name="Rohde M."/>
            <person name="Sikorski J."/>
            <person name="Woyke T."/>
            <person name="Bristow J."/>
            <person name="Eisen J.A."/>
            <person name="Markowitz V."/>
            <person name="Hugenholtz P."/>
            <person name="Kyrpides N.C."/>
            <person name="Klenk H.P."/>
        </authorList>
    </citation>
    <scope>NUCLEOTIDE SEQUENCE [LARGE SCALE GENOMIC DNA]</scope>
    <source>
        <strain evidence="8">DSM 17230 / JCM 13409 / AQ1.S1</strain>
    </source>
</reference>
<dbReference type="Pfam" id="PF01676">
    <property type="entry name" value="Metalloenzyme"/>
    <property type="match status" value="1"/>
</dbReference>
<keyword evidence="5" id="KW-0324">Glycolysis</keyword>
<evidence type="ECO:0000256" key="5">
    <source>
        <dbReference type="ARBA" id="ARBA00023152"/>
    </source>
</evidence>
<comment type="pathway">
    <text evidence="3">Carbohydrate degradation.</text>
</comment>
<evidence type="ECO:0000313" key="8">
    <source>
        <dbReference type="Proteomes" id="UP000001304"/>
    </source>
</evidence>
<comment type="similarity">
    <text evidence="4">Belongs to the BPG-independent phosphoglycerate mutase family. A-PGAM subfamily.</text>
</comment>
<dbReference type="HOGENOM" id="CLU_034906_2_0_2"/>
<dbReference type="GO" id="GO:0004619">
    <property type="term" value="F:phosphoglycerate mutase activity"/>
    <property type="evidence" value="ECO:0007669"/>
    <property type="project" value="UniProtKB-EC"/>
</dbReference>
<dbReference type="PIRSF" id="PIRSF006392">
    <property type="entry name" value="IPGAM_arch"/>
    <property type="match status" value="1"/>
</dbReference>
<dbReference type="EMBL" id="CP002098">
    <property type="protein sequence ID" value="ADM27309.1"/>
    <property type="molecule type" value="Genomic_DNA"/>
</dbReference>
<dbReference type="Gene3D" id="3.40.720.10">
    <property type="entry name" value="Alkaline Phosphatase, subunit A"/>
    <property type="match status" value="1"/>
</dbReference>
<dbReference type="InterPro" id="IPR006124">
    <property type="entry name" value="Metalloenzyme"/>
</dbReference>
<name>E0SRN4_IGNAA</name>
<evidence type="ECO:0000313" key="7">
    <source>
        <dbReference type="EMBL" id="ADM27309.1"/>
    </source>
</evidence>
<dbReference type="PANTHER" id="PTHR31209:SF0">
    <property type="entry name" value="METALLOENZYME DOMAIN-CONTAINING PROTEIN"/>
    <property type="match status" value="1"/>
</dbReference>
<evidence type="ECO:0000256" key="3">
    <source>
        <dbReference type="ARBA" id="ARBA00004921"/>
    </source>
</evidence>
<feature type="domain" description="Metalloenzyme" evidence="6">
    <location>
        <begin position="3"/>
        <end position="410"/>
    </location>
</feature>
<evidence type="ECO:0000259" key="6">
    <source>
        <dbReference type="Pfam" id="PF01676"/>
    </source>
</evidence>
<dbReference type="Proteomes" id="UP000001304">
    <property type="component" value="Chromosome"/>
</dbReference>
<evidence type="ECO:0000256" key="1">
    <source>
        <dbReference type="ARBA" id="ARBA00000370"/>
    </source>
</evidence>
<protein>
    <submittedName>
        <fullName evidence="7">Phosphoglycerate mutase</fullName>
    </submittedName>
</protein>
<dbReference type="STRING" id="583356.Igag_0471"/>
<dbReference type="InterPro" id="IPR004456">
    <property type="entry name" value="Pglycerate_mutase_ApgM"/>
</dbReference>
<dbReference type="InterPro" id="IPR042253">
    <property type="entry name" value="Pglycerate_mutase_ApgM_sf"/>
</dbReference>
<evidence type="ECO:0000256" key="2">
    <source>
        <dbReference type="ARBA" id="ARBA00002315"/>
    </source>
</evidence>
<dbReference type="CDD" id="cd16011">
    <property type="entry name" value="iPGM_like"/>
    <property type="match status" value="1"/>
</dbReference>
<accession>E0SRN4</accession>
<keyword evidence="8" id="KW-1185">Reference proteome</keyword>
<dbReference type="NCBIfam" id="TIGR00306">
    <property type="entry name" value="apgM"/>
    <property type="match status" value="1"/>
</dbReference>
<dbReference type="PANTHER" id="PTHR31209">
    <property type="entry name" value="COFACTOR-INDEPENDENT PHOSPHOGLYCERATE MUTASE"/>
    <property type="match status" value="1"/>
</dbReference>
<sequence>MGKTIMVVIDGVSDGLRYRPTSLELANKPGLDELARISIGGCFYPIDSQTAPESDAAVFSILGYDPREISIGRGLLEALGLGIRIVEGSEVVFRGNFATVDPRDLKIIDRRVGRSLTSEEAHMLAKDIEYIDLGIYGGYARVYASIGHRAVVVIGSREKRLSANVSNTDPAYAREGRLSIALKTYEPYIAPCKPLDDSEEARITCELVNIFTRKVIEILDNHRINIERQRKGLPKGNAILLRDAEDRYPSIKPIESLYGKRFGIVAEMPVERGIGALLGMEIATVSPPTGDLKRDYEERLEKTLELLNRVDVVYVHLKGPDEPGHDGDKERKIASIEAIDRYYIQRLIESIDLEKNIVIVTADHSTPPEMKAHSADPVPIIVASKRFTKTDGFTGFNEAECCSKGSLGIVPHGFMVLRRVFDFLSRW</sequence>
<dbReference type="KEGG" id="iag:Igag_0471"/>
<gene>
    <name evidence="7" type="ordered locus">Igag_0471</name>
</gene>
<dbReference type="GO" id="GO:0046872">
    <property type="term" value="F:metal ion binding"/>
    <property type="evidence" value="ECO:0007669"/>
    <property type="project" value="InterPro"/>
</dbReference>
<dbReference type="GO" id="GO:0006096">
    <property type="term" value="P:glycolytic process"/>
    <property type="evidence" value="ECO:0007669"/>
    <property type="project" value="UniProtKB-KW"/>
</dbReference>
<organism evidence="7 8">
    <name type="scientific">Ignisphaera aggregans (strain DSM 17230 / JCM 13409 / AQ1.S1)</name>
    <dbReference type="NCBI Taxonomy" id="583356"/>
    <lineage>
        <taxon>Archaea</taxon>
        <taxon>Thermoproteota</taxon>
        <taxon>Thermoprotei</taxon>
        <taxon>Desulfurococcales</taxon>
        <taxon>Desulfurococcaceae</taxon>
        <taxon>Ignisphaera</taxon>
    </lineage>
</organism>
<proteinExistence type="inferred from homology"/>
<dbReference type="Pfam" id="PF10143">
    <property type="entry name" value="PhosphMutase"/>
    <property type="match status" value="1"/>
</dbReference>
<comment type="function">
    <text evidence="2">Catalyzes the interconversion of 2-phosphoglycerate and 3-phosphoglycerate.</text>
</comment>